<dbReference type="InterPro" id="IPR050573">
    <property type="entry name" value="SDH/FRD_Iron-Sulfur"/>
</dbReference>
<feature type="domain" description="4Fe-4S ferredoxin-type" evidence="9">
    <location>
        <begin position="191"/>
        <end position="221"/>
    </location>
</feature>
<evidence type="ECO:0000256" key="5">
    <source>
        <dbReference type="ARBA" id="ARBA00023014"/>
    </source>
</evidence>
<dbReference type="NCBIfam" id="TIGR00384">
    <property type="entry name" value="dhsB"/>
    <property type="match status" value="1"/>
</dbReference>
<sequence>MGETIIAKVFRYDPSKDKAPYYKEYTVPWQADESGFMTGLQVLHYIYENIEPIAYDYNCRGSICGRCSMVIDGKPGLACYTALQPGHHTFEPLEGQPIIRDLMIDRKPVMKKFVETEVAKKTLNPVEKSEDIEYDLYWNTLERLNNCRECMLCYDVCPALKINDHDYIGPGAMMQVAFRHLDPHDEADRVQQAVFSGLWKCVLCGSCELVCPAQIPHVKLLTILRDEAKKRGMKPEGSDNYNFWKNDPTEDGQAEDNQTREEGSNEYGEI</sequence>
<keyword evidence="6" id="KW-0003">3Fe-4S</keyword>
<evidence type="ECO:0000259" key="9">
    <source>
        <dbReference type="PROSITE" id="PS51379"/>
    </source>
</evidence>
<evidence type="ECO:0000256" key="3">
    <source>
        <dbReference type="ARBA" id="ARBA00022723"/>
    </source>
</evidence>
<dbReference type="InterPro" id="IPR017896">
    <property type="entry name" value="4Fe4S_Fe-S-bd"/>
</dbReference>
<accession>A0ABS6D0X6</accession>
<dbReference type="PANTHER" id="PTHR11921">
    <property type="entry name" value="SUCCINATE DEHYDROGENASE IRON-SULFUR PROTEIN"/>
    <property type="match status" value="1"/>
</dbReference>
<dbReference type="RefSeq" id="WP_216240139.1">
    <property type="nucleotide sequence ID" value="NZ_JABACJ020000003.1"/>
</dbReference>
<keyword evidence="2" id="KW-0816">Tricarboxylic acid cycle</keyword>
<evidence type="ECO:0000256" key="7">
    <source>
        <dbReference type="ARBA" id="ARBA00034078"/>
    </source>
</evidence>
<dbReference type="PROSITE" id="PS51379">
    <property type="entry name" value="4FE4S_FER_2"/>
    <property type="match status" value="1"/>
</dbReference>
<comment type="cofactor">
    <cofactor evidence="7">
        <name>[2Fe-2S] cluster</name>
        <dbReference type="ChEBI" id="CHEBI:190135"/>
    </cofactor>
</comment>
<evidence type="ECO:0000313" key="11">
    <source>
        <dbReference type="Proteomes" id="UP000723714"/>
    </source>
</evidence>
<dbReference type="EMBL" id="JABACJ020000003">
    <property type="protein sequence ID" value="MBU3875240.1"/>
    <property type="molecule type" value="Genomic_DNA"/>
</dbReference>
<keyword evidence="4" id="KW-0408">Iron</keyword>
<gene>
    <name evidence="10" type="ORF">HGO97_005345</name>
</gene>
<dbReference type="EC" id="1.3.5.1" evidence="1"/>
<protein>
    <recommendedName>
        <fullName evidence="1">succinate dehydrogenase</fullName>
        <ecNumber evidence="1">1.3.5.1</ecNumber>
    </recommendedName>
</protein>
<dbReference type="InterPro" id="IPR004489">
    <property type="entry name" value="Succ_DH/fum_Rdtase_Fe-S"/>
</dbReference>
<reference evidence="10 11" key="1">
    <citation type="submission" date="2021-06" db="EMBL/GenBank/DDBJ databases">
        <title>Faecalicatena sp. nov. isolated from porcine feces.</title>
        <authorList>
            <person name="Oh B.S."/>
            <person name="Lee J.H."/>
        </authorList>
    </citation>
    <scope>NUCLEOTIDE SEQUENCE [LARGE SCALE GENOMIC DNA]</scope>
    <source>
        <strain evidence="10 11">AGMB00832</strain>
    </source>
</reference>
<dbReference type="Proteomes" id="UP000723714">
    <property type="component" value="Unassembled WGS sequence"/>
</dbReference>
<comment type="caution">
    <text evidence="10">The sequence shown here is derived from an EMBL/GenBank/DDBJ whole genome shotgun (WGS) entry which is preliminary data.</text>
</comment>
<organism evidence="10 11">
    <name type="scientific">Faecalicatena faecalis</name>
    <dbReference type="NCBI Taxonomy" id="2726362"/>
    <lineage>
        <taxon>Bacteria</taxon>
        <taxon>Bacillati</taxon>
        <taxon>Bacillota</taxon>
        <taxon>Clostridia</taxon>
        <taxon>Lachnospirales</taxon>
        <taxon>Lachnospiraceae</taxon>
        <taxon>Faecalicatena</taxon>
    </lineage>
</organism>
<keyword evidence="5" id="KW-0411">Iron-sulfur</keyword>
<keyword evidence="11" id="KW-1185">Reference proteome</keyword>
<evidence type="ECO:0000256" key="6">
    <source>
        <dbReference type="ARBA" id="ARBA00023291"/>
    </source>
</evidence>
<evidence type="ECO:0000256" key="8">
    <source>
        <dbReference type="SAM" id="MobiDB-lite"/>
    </source>
</evidence>
<dbReference type="PANTHER" id="PTHR11921:SF29">
    <property type="entry name" value="SUCCINATE DEHYDROGENASE [UBIQUINONE] IRON-SULFUR SUBUNIT, MITOCHONDRIAL"/>
    <property type="match status" value="1"/>
</dbReference>
<name>A0ABS6D0X6_9FIRM</name>
<evidence type="ECO:0000256" key="4">
    <source>
        <dbReference type="ARBA" id="ARBA00023004"/>
    </source>
</evidence>
<evidence type="ECO:0000313" key="10">
    <source>
        <dbReference type="EMBL" id="MBU3875240.1"/>
    </source>
</evidence>
<dbReference type="PROSITE" id="PS00198">
    <property type="entry name" value="4FE4S_FER_1"/>
    <property type="match status" value="2"/>
</dbReference>
<dbReference type="InterPro" id="IPR017900">
    <property type="entry name" value="4Fe4S_Fe_S_CS"/>
</dbReference>
<dbReference type="InterPro" id="IPR025192">
    <property type="entry name" value="Succ_DH/fum_Rdtase_N"/>
</dbReference>
<dbReference type="Pfam" id="PF13183">
    <property type="entry name" value="Fer4_8"/>
    <property type="match status" value="1"/>
</dbReference>
<feature type="region of interest" description="Disordered" evidence="8">
    <location>
        <begin position="231"/>
        <end position="270"/>
    </location>
</feature>
<evidence type="ECO:0000256" key="2">
    <source>
        <dbReference type="ARBA" id="ARBA00022532"/>
    </source>
</evidence>
<keyword evidence="3" id="KW-0479">Metal-binding</keyword>
<proteinExistence type="predicted"/>
<evidence type="ECO:0000256" key="1">
    <source>
        <dbReference type="ARBA" id="ARBA00012792"/>
    </source>
</evidence>
<dbReference type="Pfam" id="PF13085">
    <property type="entry name" value="Fer2_3"/>
    <property type="match status" value="1"/>
</dbReference>